<evidence type="ECO:0000259" key="7">
    <source>
        <dbReference type="SMART" id="SM01370"/>
    </source>
</evidence>
<name>A0A0M3I4V3_ASCLU</name>
<sequence length="313" mass="35835">MSAGSSKILAKRVPQRVVDVAEEVQDWENHIIMRFPDDVADKIRMISLIMSAGSSKILAKRVPQRVVDVAEEVQDWENHIIMRFPDDVADKIRKMVEEGGREELAISFHPDMRTANVRFGQRIMSAKLYDLPCVSEVMKTIDKKNVYKVADASQIMVCSHDMQPILDPQSTNDMPKAKRDKMYQWPHGLTPPMKNVRKRRFRKTKKKKYMDAPEVERELKRLLRSDLEANSVRWEVVTPEETRVKEPAPVTENLMFGDLDVICFKVVTPEETRVKEPAPITENLMFGDVSNSDDEEAPPRQETASPSASRSAT</sequence>
<organism evidence="8 9">
    <name type="scientific">Ascaris lumbricoides</name>
    <name type="common">Giant roundworm</name>
    <dbReference type="NCBI Taxonomy" id="6252"/>
    <lineage>
        <taxon>Eukaryota</taxon>
        <taxon>Metazoa</taxon>
        <taxon>Ecdysozoa</taxon>
        <taxon>Nematoda</taxon>
        <taxon>Chromadorea</taxon>
        <taxon>Rhabditida</taxon>
        <taxon>Spirurina</taxon>
        <taxon>Ascaridomorpha</taxon>
        <taxon>Ascaridoidea</taxon>
        <taxon>Ascarididae</taxon>
        <taxon>Ascaris</taxon>
    </lineage>
</organism>
<evidence type="ECO:0000313" key="8">
    <source>
        <dbReference type="Proteomes" id="UP000036681"/>
    </source>
</evidence>
<comment type="similarity">
    <text evidence="2">Belongs to the TAF7 family.</text>
</comment>
<evidence type="ECO:0000256" key="1">
    <source>
        <dbReference type="ARBA" id="ARBA00004123"/>
    </source>
</evidence>
<evidence type="ECO:0000256" key="5">
    <source>
        <dbReference type="ARBA" id="ARBA00023242"/>
    </source>
</evidence>
<dbReference type="AlphaFoldDB" id="A0A0M3I4V3"/>
<dbReference type="PANTHER" id="PTHR12228">
    <property type="entry name" value="TRANSCRIPTION INITIATION FACTOR TFIID 55 KD SUBUNIT-RELATED"/>
    <property type="match status" value="1"/>
</dbReference>
<dbReference type="CDD" id="cd08047">
    <property type="entry name" value="TAF7"/>
    <property type="match status" value="1"/>
</dbReference>
<dbReference type="GO" id="GO:0051123">
    <property type="term" value="P:RNA polymerase II preinitiation complex assembly"/>
    <property type="evidence" value="ECO:0007669"/>
    <property type="project" value="TreeGrafter"/>
</dbReference>
<keyword evidence="3" id="KW-0805">Transcription regulation</keyword>
<feature type="domain" description="TAFII55 protein conserved region" evidence="7">
    <location>
        <begin position="76"/>
        <end position="231"/>
    </location>
</feature>
<comment type="subcellular location">
    <subcellularLocation>
        <location evidence="1">Nucleus</location>
    </subcellularLocation>
</comment>
<accession>A0A0M3I4V3</accession>
<feature type="compositionally biased region" description="Polar residues" evidence="6">
    <location>
        <begin position="302"/>
        <end position="313"/>
    </location>
</feature>
<feature type="region of interest" description="Disordered" evidence="6">
    <location>
        <begin position="278"/>
        <end position="313"/>
    </location>
</feature>
<protein>
    <submittedName>
        <fullName evidence="9">TAFII55_N domain-containing protein</fullName>
    </submittedName>
</protein>
<dbReference type="InterPro" id="IPR006751">
    <property type="entry name" value="TAFII55_prot_cons_reg"/>
</dbReference>
<evidence type="ECO:0000256" key="2">
    <source>
        <dbReference type="ARBA" id="ARBA00009368"/>
    </source>
</evidence>
<dbReference type="InterPro" id="IPR037817">
    <property type="entry name" value="TAF7"/>
</dbReference>
<evidence type="ECO:0000256" key="3">
    <source>
        <dbReference type="ARBA" id="ARBA00023015"/>
    </source>
</evidence>
<dbReference type="GO" id="GO:0005669">
    <property type="term" value="C:transcription factor TFIID complex"/>
    <property type="evidence" value="ECO:0007669"/>
    <property type="project" value="InterPro"/>
</dbReference>
<dbReference type="WBParaSite" id="ALUE_0001186701-mRNA-1">
    <property type="protein sequence ID" value="ALUE_0001186701-mRNA-1"/>
    <property type="gene ID" value="ALUE_0001186701"/>
</dbReference>
<evidence type="ECO:0000256" key="6">
    <source>
        <dbReference type="SAM" id="MobiDB-lite"/>
    </source>
</evidence>
<dbReference type="GO" id="GO:0016251">
    <property type="term" value="F:RNA polymerase II general transcription initiation factor activity"/>
    <property type="evidence" value="ECO:0007669"/>
    <property type="project" value="TreeGrafter"/>
</dbReference>
<reference evidence="9" key="1">
    <citation type="submission" date="2017-02" db="UniProtKB">
        <authorList>
            <consortium name="WormBaseParasite"/>
        </authorList>
    </citation>
    <scope>IDENTIFICATION</scope>
</reference>
<dbReference type="PANTHER" id="PTHR12228:SF0">
    <property type="entry name" value="TATA-BOX BINDING PROTEIN ASSOCIATED FACTOR 7"/>
    <property type="match status" value="1"/>
</dbReference>
<dbReference type="SMART" id="SM01370">
    <property type="entry name" value="TAFII55_N"/>
    <property type="match status" value="1"/>
</dbReference>
<proteinExistence type="inferred from homology"/>
<keyword evidence="5" id="KW-0539">Nucleus</keyword>
<keyword evidence="4" id="KW-0804">Transcription</keyword>
<dbReference type="Pfam" id="PF04658">
    <property type="entry name" value="TAFII55_N"/>
    <property type="match status" value="1"/>
</dbReference>
<evidence type="ECO:0000256" key="4">
    <source>
        <dbReference type="ARBA" id="ARBA00023163"/>
    </source>
</evidence>
<evidence type="ECO:0000313" key="9">
    <source>
        <dbReference type="WBParaSite" id="ALUE_0001186701-mRNA-1"/>
    </source>
</evidence>
<dbReference type="Proteomes" id="UP000036681">
    <property type="component" value="Unplaced"/>
</dbReference>
<keyword evidence="8" id="KW-1185">Reference proteome</keyword>